<dbReference type="Pfam" id="PF22725">
    <property type="entry name" value="GFO_IDH_MocA_C3"/>
    <property type="match status" value="1"/>
</dbReference>
<proteinExistence type="inferred from homology"/>
<dbReference type="PANTHER" id="PTHR43350:SF19">
    <property type="entry name" value="D-GULOSIDE 3-DEHYDROGENASE"/>
    <property type="match status" value="1"/>
</dbReference>
<dbReference type="Gene3D" id="3.90.180.10">
    <property type="entry name" value="Medium-chain alcohol dehydrogenases, catalytic domain"/>
    <property type="match status" value="1"/>
</dbReference>
<dbReference type="Pfam" id="PF01408">
    <property type="entry name" value="GFO_IDH_MocA"/>
    <property type="match status" value="1"/>
</dbReference>
<evidence type="ECO:0000259" key="8">
    <source>
        <dbReference type="Pfam" id="PF08240"/>
    </source>
</evidence>
<dbReference type="InterPro" id="IPR013149">
    <property type="entry name" value="ADH-like_C"/>
</dbReference>
<keyword evidence="5 10" id="KW-0560">Oxidoreductase</keyword>
<dbReference type="InterPro" id="IPR055170">
    <property type="entry name" value="GFO_IDH_MocA-like_dom"/>
</dbReference>
<dbReference type="SUPFAM" id="SSF51735">
    <property type="entry name" value="NAD(P)-binding Rossmann-fold domains"/>
    <property type="match status" value="2"/>
</dbReference>
<dbReference type="EMBL" id="CYYK01000003">
    <property type="protein sequence ID" value="CUN88739.1"/>
    <property type="molecule type" value="Genomic_DNA"/>
</dbReference>
<dbReference type="InterPro" id="IPR011032">
    <property type="entry name" value="GroES-like_sf"/>
</dbReference>
<evidence type="ECO:0000259" key="9">
    <source>
        <dbReference type="Pfam" id="PF22725"/>
    </source>
</evidence>
<name>A0A174ALG2_PARDI</name>
<evidence type="ECO:0000256" key="1">
    <source>
        <dbReference type="ARBA" id="ARBA00001947"/>
    </source>
</evidence>
<dbReference type="InterPro" id="IPR013154">
    <property type="entry name" value="ADH-like_N"/>
</dbReference>
<evidence type="ECO:0000313" key="13">
    <source>
        <dbReference type="Proteomes" id="UP000441358"/>
    </source>
</evidence>
<dbReference type="SUPFAM" id="SSF55347">
    <property type="entry name" value="Glyceraldehyde-3-phosphate dehydrogenase-like, C-terminal domain"/>
    <property type="match status" value="1"/>
</dbReference>
<keyword evidence="4" id="KW-0862">Zinc</keyword>
<dbReference type="InterPro" id="IPR036291">
    <property type="entry name" value="NAD(P)-bd_dom_sf"/>
</dbReference>
<reference evidence="10 12" key="1">
    <citation type="submission" date="2015-09" db="EMBL/GenBank/DDBJ databases">
        <authorList>
            <consortium name="Pathogen Informatics"/>
        </authorList>
    </citation>
    <scope>NUCLEOTIDE SEQUENCE [LARGE SCALE GENOMIC DNA]</scope>
    <source>
        <strain evidence="10 12">2789STDY5608822</strain>
    </source>
</reference>
<dbReference type="GO" id="GO:0046872">
    <property type="term" value="F:metal ion binding"/>
    <property type="evidence" value="ECO:0007669"/>
    <property type="project" value="UniProtKB-KW"/>
</dbReference>
<sequence length="706" mass="77376">MKQIIQDLKNGETILEEVPVPQVKAGYVLIKTSRSLVSLGTERMLVEFGKANLIDKARQQPDKVKQVLDKIKTDGIQPTLEAVFNKLGQPLPLGYCNVGTVIALGRGVTEFNVGDRVASNGNHAEYVSVPKNLVALIPDTVSDEEAAFTVIGSIGLQGIRLLNPQIGETVVVIGLGLIGLVASQLLHSNGCHVIGVDFDEQKVQLAKSFGIDAINPAKGIDPIKYVEEVTAGIGADAVLITASSKSNDIIHEACIMSRKRGRIVLVGVVGLDMRRDDFYKKELSFQVSCSYGPGRYDEEYENKGHDYPLPYVRWTEKRNFETILNCIATGRLNVSTLITERVPLEQYDTIYGDMRRQGSIASILEYPIESNIERIIKVENRQFKNTSNRKFGIIGAGNYASGMIVPCLIKAKAPIKYIASSQGLTAKILAKKAGAEAATSDYHEMLKDEEIGCVIVSTRHNLHAPILIESLKAGKSVFVEKPLCLNPEELQEILAAYHSAPNGTTITVGFNRRFSPFAEKLRVLAGEGPKNIVATMNAGSIPKEMWVHDMEVGGGRIIGEACHFIDLCSYLANSSIVSVCMNALGENPQENTDNASIILRYANGSNAVINYFSNGSKSYAKERIEVYSNERVFVIDNWRKLTAFGVKGFSKLAGNMDKGQKKQFALLNDRMQNGGEPLIPMYSIINTTEACFAAIESLKQHSWINL</sequence>
<evidence type="ECO:0000313" key="10">
    <source>
        <dbReference type="EMBL" id="CUN88739.1"/>
    </source>
</evidence>
<dbReference type="GO" id="GO:0004022">
    <property type="term" value="F:alcohol dehydrogenase (NAD+) activity"/>
    <property type="evidence" value="ECO:0007669"/>
    <property type="project" value="UniProtKB-EC"/>
</dbReference>
<keyword evidence="3" id="KW-0479">Metal-binding</keyword>
<accession>A0A174ALG2</accession>
<dbReference type="InterPro" id="IPR000683">
    <property type="entry name" value="Gfo/Idh/MocA-like_OxRdtase_N"/>
</dbReference>
<evidence type="ECO:0000256" key="2">
    <source>
        <dbReference type="ARBA" id="ARBA00008072"/>
    </source>
</evidence>
<comment type="cofactor">
    <cofactor evidence="1">
        <name>Zn(2+)</name>
        <dbReference type="ChEBI" id="CHEBI:29105"/>
    </cofactor>
</comment>
<protein>
    <submittedName>
        <fullName evidence="10">Alcohol dehydrogenase</fullName>
        <ecNumber evidence="10">1.1.1.1</ecNumber>
    </submittedName>
    <submittedName>
        <fullName evidence="11">Zinc-binding dehydrogenase</fullName>
    </submittedName>
</protein>
<feature type="domain" description="GFO/IDH/MocA-like oxidoreductase" evidence="9">
    <location>
        <begin position="542"/>
        <end position="628"/>
    </location>
</feature>
<reference evidence="11 13" key="2">
    <citation type="journal article" date="2019" name="Nat. Med.">
        <title>A library of human gut bacterial isolates paired with longitudinal multiomics data enables mechanistic microbiome research.</title>
        <authorList>
            <person name="Poyet M."/>
            <person name="Groussin M."/>
            <person name="Gibbons S.M."/>
            <person name="Avila-Pacheco J."/>
            <person name="Jiang X."/>
            <person name="Kearney S.M."/>
            <person name="Perrotta A.R."/>
            <person name="Berdy B."/>
            <person name="Zhao S."/>
            <person name="Lieberman T.D."/>
            <person name="Swanson P.K."/>
            <person name="Smith M."/>
            <person name="Roesemann S."/>
            <person name="Alexander J.E."/>
            <person name="Rich S.A."/>
            <person name="Livny J."/>
            <person name="Vlamakis H."/>
            <person name="Clish C."/>
            <person name="Bullock K."/>
            <person name="Deik A."/>
            <person name="Scott J."/>
            <person name="Pierce K.A."/>
            <person name="Xavier R.J."/>
            <person name="Alm E.J."/>
        </authorList>
    </citation>
    <scope>NUCLEOTIDE SEQUENCE [LARGE SCALE GENOMIC DNA]</scope>
    <source>
        <strain evidence="11 13">BIOML-A32</strain>
    </source>
</reference>
<dbReference type="CDD" id="cd08255">
    <property type="entry name" value="2-desacetyl-2-hydroxyethyl_bacteriochlorophyllide_like"/>
    <property type="match status" value="1"/>
</dbReference>
<dbReference type="Proteomes" id="UP000441358">
    <property type="component" value="Unassembled WGS sequence"/>
</dbReference>
<dbReference type="SUPFAM" id="SSF50129">
    <property type="entry name" value="GroES-like"/>
    <property type="match status" value="1"/>
</dbReference>
<gene>
    <name evidence="10" type="primary">adhT</name>
    <name evidence="10" type="ORF">ERS852380_01215</name>
    <name evidence="11" type="ORF">GKD66_16445</name>
</gene>
<evidence type="ECO:0000256" key="4">
    <source>
        <dbReference type="ARBA" id="ARBA00022833"/>
    </source>
</evidence>
<evidence type="ECO:0000259" key="7">
    <source>
        <dbReference type="Pfam" id="PF01408"/>
    </source>
</evidence>
<dbReference type="GO" id="GO:0000166">
    <property type="term" value="F:nucleotide binding"/>
    <property type="evidence" value="ECO:0007669"/>
    <property type="project" value="InterPro"/>
</dbReference>
<comment type="similarity">
    <text evidence="2">Belongs to the zinc-containing alcohol dehydrogenase family.</text>
</comment>
<evidence type="ECO:0000256" key="3">
    <source>
        <dbReference type="ARBA" id="ARBA00022723"/>
    </source>
</evidence>
<comment type="caution">
    <text evidence="11">The sequence shown here is derived from an EMBL/GenBank/DDBJ whole genome shotgun (WGS) entry which is preliminary data.</text>
</comment>
<dbReference type="EMBL" id="WKMC01000014">
    <property type="protein sequence ID" value="MRZ51790.1"/>
    <property type="molecule type" value="Genomic_DNA"/>
</dbReference>
<feature type="domain" description="Alcohol dehydrogenase-like N-terminal" evidence="8">
    <location>
        <begin position="86"/>
        <end position="139"/>
    </location>
</feature>
<dbReference type="EC" id="1.1.1.1" evidence="10"/>
<evidence type="ECO:0000259" key="6">
    <source>
        <dbReference type="Pfam" id="PF00107"/>
    </source>
</evidence>
<dbReference type="Gene3D" id="3.30.360.10">
    <property type="entry name" value="Dihydrodipicolinate Reductase, domain 2"/>
    <property type="match status" value="1"/>
</dbReference>
<dbReference type="AlphaFoldDB" id="A0A174ALG2"/>
<dbReference type="RefSeq" id="WP_008675159.1">
    <property type="nucleotide sequence ID" value="NZ_CAXSSW010000002.1"/>
</dbReference>
<organism evidence="11 13">
    <name type="scientific">Parabacteroides distasonis</name>
    <dbReference type="NCBI Taxonomy" id="823"/>
    <lineage>
        <taxon>Bacteria</taxon>
        <taxon>Pseudomonadati</taxon>
        <taxon>Bacteroidota</taxon>
        <taxon>Bacteroidia</taxon>
        <taxon>Bacteroidales</taxon>
        <taxon>Tannerellaceae</taxon>
        <taxon>Parabacteroides</taxon>
    </lineage>
</organism>
<dbReference type="Gene3D" id="3.40.50.720">
    <property type="entry name" value="NAD(P)-binding Rossmann-like Domain"/>
    <property type="match status" value="2"/>
</dbReference>
<evidence type="ECO:0000313" key="12">
    <source>
        <dbReference type="Proteomes" id="UP000095455"/>
    </source>
</evidence>
<dbReference type="Proteomes" id="UP000095455">
    <property type="component" value="Unassembled WGS sequence"/>
</dbReference>
<evidence type="ECO:0000313" key="11">
    <source>
        <dbReference type="EMBL" id="MRZ51790.1"/>
    </source>
</evidence>
<dbReference type="PANTHER" id="PTHR43350">
    <property type="entry name" value="NAD-DEPENDENT ALCOHOL DEHYDROGENASE"/>
    <property type="match status" value="1"/>
</dbReference>
<dbReference type="Pfam" id="PF00107">
    <property type="entry name" value="ADH_zinc_N"/>
    <property type="match status" value="1"/>
</dbReference>
<evidence type="ECO:0000256" key="5">
    <source>
        <dbReference type="ARBA" id="ARBA00023002"/>
    </source>
</evidence>
<feature type="domain" description="Gfo/Idh/MocA-like oxidoreductase N-terminal" evidence="7">
    <location>
        <begin position="390"/>
        <end position="500"/>
    </location>
</feature>
<dbReference type="Pfam" id="PF08240">
    <property type="entry name" value="ADH_N"/>
    <property type="match status" value="1"/>
</dbReference>
<feature type="domain" description="Alcohol dehydrogenase-like C-terminal" evidence="6">
    <location>
        <begin position="178"/>
        <end position="298"/>
    </location>
</feature>